<dbReference type="Gene3D" id="3.40.50.2000">
    <property type="entry name" value="Glycogen Phosphorylase B"/>
    <property type="match status" value="2"/>
</dbReference>
<dbReference type="InterPro" id="IPR050194">
    <property type="entry name" value="Glycosyltransferase_grp1"/>
</dbReference>
<accession>A0A917M3Y8</accession>
<evidence type="ECO:0000313" key="3">
    <source>
        <dbReference type="Proteomes" id="UP000622860"/>
    </source>
</evidence>
<dbReference type="EMBL" id="BMFR01000007">
    <property type="protein sequence ID" value="GGG75503.1"/>
    <property type="molecule type" value="Genomic_DNA"/>
</dbReference>
<reference evidence="2" key="1">
    <citation type="journal article" date="2014" name="Int. J. Syst. Evol. Microbiol.">
        <title>Complete genome sequence of Corynebacterium casei LMG S-19264T (=DSM 44701T), isolated from a smear-ripened cheese.</title>
        <authorList>
            <consortium name="US DOE Joint Genome Institute (JGI-PGF)"/>
            <person name="Walter F."/>
            <person name="Albersmeier A."/>
            <person name="Kalinowski J."/>
            <person name="Ruckert C."/>
        </authorList>
    </citation>
    <scope>NUCLEOTIDE SEQUENCE</scope>
    <source>
        <strain evidence="2">CGMCC 1.12754</strain>
    </source>
</reference>
<dbReference type="InterPro" id="IPR001296">
    <property type="entry name" value="Glyco_trans_1"/>
</dbReference>
<keyword evidence="3" id="KW-1185">Reference proteome</keyword>
<evidence type="ECO:0000259" key="1">
    <source>
        <dbReference type="Pfam" id="PF00534"/>
    </source>
</evidence>
<dbReference type="CDD" id="cd03801">
    <property type="entry name" value="GT4_PimA-like"/>
    <property type="match status" value="1"/>
</dbReference>
<dbReference type="PANTHER" id="PTHR45947:SF3">
    <property type="entry name" value="SULFOQUINOVOSYL TRANSFERASE SQD2"/>
    <property type="match status" value="1"/>
</dbReference>
<comment type="caution">
    <text evidence="2">The sequence shown here is derived from an EMBL/GenBank/DDBJ whole genome shotgun (WGS) entry which is preliminary data.</text>
</comment>
<dbReference type="Pfam" id="PF00534">
    <property type="entry name" value="Glycos_transf_1"/>
    <property type="match status" value="1"/>
</dbReference>
<proteinExistence type="predicted"/>
<dbReference type="AlphaFoldDB" id="A0A917M3Y8"/>
<evidence type="ECO:0000313" key="2">
    <source>
        <dbReference type="EMBL" id="GGG75503.1"/>
    </source>
</evidence>
<name>A0A917M3Y8_9BACI</name>
<protein>
    <recommendedName>
        <fullName evidence="1">Glycosyl transferase family 1 domain-containing protein</fullName>
    </recommendedName>
</protein>
<dbReference type="SUPFAM" id="SSF53756">
    <property type="entry name" value="UDP-Glycosyltransferase/glycogen phosphorylase"/>
    <property type="match status" value="1"/>
</dbReference>
<dbReference type="PANTHER" id="PTHR45947">
    <property type="entry name" value="SULFOQUINOVOSYL TRANSFERASE SQD2"/>
    <property type="match status" value="1"/>
</dbReference>
<reference evidence="2" key="2">
    <citation type="submission" date="2020-09" db="EMBL/GenBank/DDBJ databases">
        <authorList>
            <person name="Sun Q."/>
            <person name="Zhou Y."/>
        </authorList>
    </citation>
    <scope>NUCLEOTIDE SEQUENCE</scope>
    <source>
        <strain evidence="2">CGMCC 1.12754</strain>
    </source>
</reference>
<feature type="domain" description="Glycosyl transferase family 1" evidence="1">
    <location>
        <begin position="218"/>
        <end position="312"/>
    </location>
</feature>
<organism evidence="2 3">
    <name type="scientific">Virgibacillus oceani</name>
    <dbReference type="NCBI Taxonomy" id="1479511"/>
    <lineage>
        <taxon>Bacteria</taxon>
        <taxon>Bacillati</taxon>
        <taxon>Bacillota</taxon>
        <taxon>Bacilli</taxon>
        <taxon>Bacillales</taxon>
        <taxon>Bacillaceae</taxon>
        <taxon>Virgibacillus</taxon>
    </lineage>
</organism>
<dbReference type="GO" id="GO:0016757">
    <property type="term" value="F:glycosyltransferase activity"/>
    <property type="evidence" value="ECO:0007669"/>
    <property type="project" value="InterPro"/>
</dbReference>
<sequence>MRVLHISYGSPMIELCKALRLKGVEATSCHFDEHPFKFKPDICLRLNTLPVQEKEAKRKEFLQESIKQYDIFHFHFGDTFFPDKKDLEILKQAGKKMIVHHHGSDIRIPSVARKNNPYVRTKPEWTDEKINHNVSILSKYMDHAIVQDYELEGYISNSYKYVHVIPHTIDVQQFNPQFSQTKNNSPLIVHAPSSRYIKGTEFILNAVQELKRSGLAFRFKLIEGLPNQEAKNLLAKSDIVIDQLRIGAYGFVSSEAMALGKPVICYIRDDLVAKYPKELPIVNANPDTIVEVLKSLIANPLKRNELGKKGRKYVKLYHDAPAAAKKYIEIYNSL</sequence>
<dbReference type="Proteomes" id="UP000622860">
    <property type="component" value="Unassembled WGS sequence"/>
</dbReference>
<gene>
    <name evidence="2" type="ORF">GCM10011398_20430</name>
</gene>